<proteinExistence type="predicted"/>
<dbReference type="Proteomes" id="UP000003480">
    <property type="component" value="Unassembled WGS sequence"/>
</dbReference>
<reference evidence="1 2" key="1">
    <citation type="submission" date="2012-04" db="EMBL/GenBank/DDBJ databases">
        <authorList>
            <person name="Genoscope - CEA"/>
        </authorList>
    </citation>
    <scope>NUCLEOTIDE SEQUENCE [LARGE SCALE GENOMIC DNA]</scope>
    <source>
        <strain evidence="1 2">9443</strain>
    </source>
</reference>
<comment type="caution">
    <text evidence="1">The sequence shown here is derived from an EMBL/GenBank/DDBJ whole genome shotgun (WGS) entry which is preliminary data.</text>
</comment>
<name>I4G902_MICAE</name>
<accession>I4G902</accession>
<gene>
    <name evidence="1" type="ORF">MICAC_5570011</name>
</gene>
<evidence type="ECO:0000313" key="1">
    <source>
        <dbReference type="EMBL" id="CCI04413.1"/>
    </source>
</evidence>
<dbReference type="PANTHER" id="PTHR39550:SF1">
    <property type="entry name" value="SLL0658 PROTEIN"/>
    <property type="match status" value="1"/>
</dbReference>
<evidence type="ECO:0000313" key="2">
    <source>
        <dbReference type="Proteomes" id="UP000003480"/>
    </source>
</evidence>
<organism evidence="1 2">
    <name type="scientific">Microcystis aeruginosa PCC 9443</name>
    <dbReference type="NCBI Taxonomy" id="1160281"/>
    <lineage>
        <taxon>Bacteria</taxon>
        <taxon>Bacillati</taxon>
        <taxon>Cyanobacteriota</taxon>
        <taxon>Cyanophyceae</taxon>
        <taxon>Oscillatoriophycideae</taxon>
        <taxon>Chroococcales</taxon>
        <taxon>Microcystaceae</taxon>
        <taxon>Microcystis</taxon>
    </lineage>
</organism>
<sequence length="120" mass="13264">MIVVSDTSPINYLLLINQIDLLPRLFQQIIVPDVVRDEMVDPSAPLVLQQWIANPPPWFTVQTVSVVDETLDALDPGEQAAISLAQTLPADLLIIDERLGHHDSPSSDAHFWHPGFHGVA</sequence>
<dbReference type="InterPro" id="IPR021799">
    <property type="entry name" value="PIN-like_prokaryotic"/>
</dbReference>
<protein>
    <recommendedName>
        <fullName evidence="3">DUF3368 domain-containing protein</fullName>
    </recommendedName>
</protein>
<dbReference type="AlphaFoldDB" id="I4G902"/>
<dbReference type="Pfam" id="PF11848">
    <property type="entry name" value="DUF3368"/>
    <property type="match status" value="1"/>
</dbReference>
<dbReference type="HOGENOM" id="CLU_2046984_0_0_3"/>
<dbReference type="EMBL" id="CAIJ01000509">
    <property type="protein sequence ID" value="CCI04413.1"/>
    <property type="molecule type" value="Genomic_DNA"/>
</dbReference>
<evidence type="ECO:0008006" key="3">
    <source>
        <dbReference type="Google" id="ProtNLM"/>
    </source>
</evidence>
<dbReference type="PANTHER" id="PTHR39550">
    <property type="entry name" value="SLL0658 PROTEIN"/>
    <property type="match status" value="1"/>
</dbReference>